<sequence length="78" mass="9133">MTTFLQQLMLSIHTGRQKNLLKIAVYFQCRPFATPSHWARIYQAIAKKAFFIYQCGFKSGKRGQVNHEKTGKNFNHQK</sequence>
<name>A0ABX8LRZ5_9GAMM</name>
<keyword evidence="2" id="KW-1185">Reference proteome</keyword>
<reference evidence="1 2" key="1">
    <citation type="submission" date="2017-03" db="EMBL/GenBank/DDBJ databases">
        <title>Genome comparison of Photorhabdus luminescens strain 0813-124 phase variants.</title>
        <authorList>
            <person name="Chien C.-C."/>
            <person name="Chen W.-J."/>
            <person name="Shih M.-C."/>
            <person name="Hsieh F.-C."/>
        </authorList>
    </citation>
    <scope>NUCLEOTIDE SEQUENCE [LARGE SCALE GENOMIC DNA]</scope>
    <source>
        <strain evidence="1 2">0813-124 phase II</strain>
    </source>
</reference>
<accession>A0ABX8LRZ5</accession>
<evidence type="ECO:0000313" key="1">
    <source>
        <dbReference type="EMBL" id="QXF33041.1"/>
    </source>
</evidence>
<organism evidence="1 2">
    <name type="scientific">Photorhabdus akhurstii</name>
    <dbReference type="NCBI Taxonomy" id="171438"/>
    <lineage>
        <taxon>Bacteria</taxon>
        <taxon>Pseudomonadati</taxon>
        <taxon>Pseudomonadota</taxon>
        <taxon>Gammaproteobacteria</taxon>
        <taxon>Enterobacterales</taxon>
        <taxon>Morganellaceae</taxon>
        <taxon>Photorhabdus</taxon>
    </lineage>
</organism>
<gene>
    <name evidence="1" type="ORF">B0X70_07810</name>
</gene>
<protein>
    <submittedName>
        <fullName evidence="1">Uncharacterized protein</fullName>
    </submittedName>
</protein>
<dbReference type="Proteomes" id="UP000693715">
    <property type="component" value="Chromosome"/>
</dbReference>
<dbReference type="EMBL" id="CP020335">
    <property type="protein sequence ID" value="QXF33041.1"/>
    <property type="molecule type" value="Genomic_DNA"/>
</dbReference>
<evidence type="ECO:0000313" key="2">
    <source>
        <dbReference type="Proteomes" id="UP000693715"/>
    </source>
</evidence>
<proteinExistence type="predicted"/>